<dbReference type="Proteomes" id="UP000650081">
    <property type="component" value="Unassembled WGS sequence"/>
</dbReference>
<dbReference type="AlphaFoldDB" id="A0A923T7H9"/>
<sequence>MKDYYYILGVTFDATAVEIKKAYRKLSLKFHPDQNDSDQFFEDRFKDILEAYETLSNPSKRASYDIGYASFFSKKKSKREECPPPKILRFESNVTTCTIDDIVRIDWETKDATDISLINIKNNLPAKGHEIIKISDLLLDGKVVIELLAVNKNGEGTNSNVIIHVNKDRSVGGNNPRSYNLINLIQRNGILIFATYILIVLGVILFLQKDKLYQYYYSEPDGDTNPIETIAENPTTNDNTYDPFKDVKPCVLTSTNLEVSMQTIYIPSDENSRHRIRVTNKKNQKIDEFYSDSNSSSTYRDWEEKIEFNCHMIKQNIIIEDFNFDNLDDIAVINRMALGNRVFHFYLQDANFNFNRDKYLSDEIMFADAFDKAGKRFLLQNTVNWGTILVTSTYEFNDYLKIWEHAGTVETEF</sequence>
<dbReference type="SUPFAM" id="SSF46565">
    <property type="entry name" value="Chaperone J-domain"/>
    <property type="match status" value="1"/>
</dbReference>
<feature type="transmembrane region" description="Helical" evidence="1">
    <location>
        <begin position="189"/>
        <end position="207"/>
    </location>
</feature>
<dbReference type="InterPro" id="IPR001623">
    <property type="entry name" value="DnaJ_domain"/>
</dbReference>
<feature type="domain" description="J" evidence="2">
    <location>
        <begin position="3"/>
        <end position="68"/>
    </location>
</feature>
<name>A0A923T7H9_9BACT</name>
<protein>
    <submittedName>
        <fullName evidence="3">J domain-containing protein</fullName>
    </submittedName>
</protein>
<keyword evidence="4" id="KW-1185">Reference proteome</keyword>
<dbReference type="CDD" id="cd06257">
    <property type="entry name" value="DnaJ"/>
    <property type="match status" value="1"/>
</dbReference>
<proteinExistence type="predicted"/>
<evidence type="ECO:0000256" key="1">
    <source>
        <dbReference type="SAM" id="Phobius"/>
    </source>
</evidence>
<keyword evidence="1" id="KW-0472">Membrane</keyword>
<dbReference type="EMBL" id="JACSIT010000067">
    <property type="protein sequence ID" value="MBC6993566.1"/>
    <property type="molecule type" value="Genomic_DNA"/>
</dbReference>
<comment type="caution">
    <text evidence="3">The sequence shown here is derived from an EMBL/GenBank/DDBJ whole genome shotgun (WGS) entry which is preliminary data.</text>
</comment>
<keyword evidence="1" id="KW-0812">Transmembrane</keyword>
<dbReference type="Pfam" id="PF00226">
    <property type="entry name" value="DnaJ"/>
    <property type="match status" value="1"/>
</dbReference>
<evidence type="ECO:0000313" key="3">
    <source>
        <dbReference type="EMBL" id="MBC6993566.1"/>
    </source>
</evidence>
<dbReference type="InterPro" id="IPR050817">
    <property type="entry name" value="DjlA_DnaK_co-chaperone"/>
</dbReference>
<keyword evidence="1" id="KW-1133">Transmembrane helix</keyword>
<dbReference type="PROSITE" id="PS00636">
    <property type="entry name" value="DNAJ_1"/>
    <property type="match status" value="1"/>
</dbReference>
<dbReference type="Gene3D" id="1.10.287.110">
    <property type="entry name" value="DnaJ domain"/>
    <property type="match status" value="1"/>
</dbReference>
<evidence type="ECO:0000259" key="2">
    <source>
        <dbReference type="PROSITE" id="PS50076"/>
    </source>
</evidence>
<reference evidence="3" key="1">
    <citation type="submission" date="2020-08" db="EMBL/GenBank/DDBJ databases">
        <title>Lewinella bacteria from marine environments.</title>
        <authorList>
            <person name="Zhong Y."/>
        </authorList>
    </citation>
    <scope>NUCLEOTIDE SEQUENCE</scope>
    <source>
        <strain evidence="3">KCTC 42187</strain>
    </source>
</reference>
<dbReference type="SMART" id="SM00271">
    <property type="entry name" value="DnaJ"/>
    <property type="match status" value="1"/>
</dbReference>
<gene>
    <name evidence="3" type="ORF">H9S92_05300</name>
</gene>
<organism evidence="3 4">
    <name type="scientific">Neolewinella lacunae</name>
    <dbReference type="NCBI Taxonomy" id="1517758"/>
    <lineage>
        <taxon>Bacteria</taxon>
        <taxon>Pseudomonadati</taxon>
        <taxon>Bacteroidota</taxon>
        <taxon>Saprospiria</taxon>
        <taxon>Saprospirales</taxon>
        <taxon>Lewinellaceae</taxon>
        <taxon>Neolewinella</taxon>
    </lineage>
</organism>
<dbReference type="InterPro" id="IPR018253">
    <property type="entry name" value="DnaJ_domain_CS"/>
</dbReference>
<dbReference type="PANTHER" id="PTHR24074">
    <property type="entry name" value="CO-CHAPERONE PROTEIN DJLA"/>
    <property type="match status" value="1"/>
</dbReference>
<evidence type="ECO:0000313" key="4">
    <source>
        <dbReference type="Proteomes" id="UP000650081"/>
    </source>
</evidence>
<dbReference type="PRINTS" id="PR00625">
    <property type="entry name" value="JDOMAIN"/>
</dbReference>
<dbReference type="PROSITE" id="PS50076">
    <property type="entry name" value="DNAJ_2"/>
    <property type="match status" value="1"/>
</dbReference>
<accession>A0A923T7H9</accession>
<dbReference type="InterPro" id="IPR036869">
    <property type="entry name" value="J_dom_sf"/>
</dbReference>